<keyword evidence="7 13" id="KW-0276">Fatty acid metabolism</keyword>
<reference evidence="17" key="1">
    <citation type="journal article" date="2023" name="Arch. Microbiol.">
        <title>Desulfoferula mesophilus gen. nov. sp. nov., a mesophilic sulfate-reducing bacterium isolated from a brackish lake sediment.</title>
        <authorList>
            <person name="Watanabe T."/>
            <person name="Yabe T."/>
            <person name="Tsuji J.M."/>
            <person name="Fukui M."/>
        </authorList>
    </citation>
    <scope>NUCLEOTIDE SEQUENCE [LARGE SCALE GENOMIC DNA]</scope>
    <source>
        <strain evidence="17">12FAK</strain>
    </source>
</reference>
<dbReference type="InterPro" id="IPR013751">
    <property type="entry name" value="ACP_syn_III_N"/>
</dbReference>
<dbReference type="GO" id="GO:0004315">
    <property type="term" value="F:3-oxoacyl-[acyl-carrier-protein] synthase activity"/>
    <property type="evidence" value="ECO:0007669"/>
    <property type="project" value="InterPro"/>
</dbReference>
<protein>
    <recommendedName>
        <fullName evidence="3 13">Beta-ketoacyl-[acyl-carrier-protein] synthase III</fullName>
        <shortName evidence="13">Beta-ketoacyl-ACP synthase III</shortName>
        <shortName evidence="13">KAS III</shortName>
        <ecNumber evidence="3 13">2.3.1.180</ecNumber>
    </recommendedName>
    <alternativeName>
        <fullName evidence="13">3-oxoacyl-[acyl-carrier-protein] synthase 3</fullName>
    </alternativeName>
    <alternativeName>
        <fullName evidence="13">3-oxoacyl-[acyl-carrier-protein] synthase III</fullName>
    </alternativeName>
</protein>
<evidence type="ECO:0000259" key="15">
    <source>
        <dbReference type="Pfam" id="PF08545"/>
    </source>
</evidence>
<keyword evidence="6 13" id="KW-0808">Transferase</keyword>
<dbReference type="InterPro" id="IPR016039">
    <property type="entry name" value="Thiolase-like"/>
</dbReference>
<comment type="domain">
    <text evidence="13">The last Arg residue of the ACP-binding site is essential for the weak association between ACP/AcpP and FabH.</text>
</comment>
<organism evidence="16 17">
    <name type="scientific">Desulfoferula mesophila</name>
    <dbReference type="NCBI Taxonomy" id="3058419"/>
    <lineage>
        <taxon>Bacteria</taxon>
        <taxon>Pseudomonadati</taxon>
        <taxon>Thermodesulfobacteriota</taxon>
        <taxon>Desulfarculia</taxon>
        <taxon>Desulfarculales</taxon>
        <taxon>Desulfarculaceae</taxon>
        <taxon>Desulfoferula</taxon>
    </lineage>
</organism>
<dbReference type="InterPro" id="IPR013747">
    <property type="entry name" value="ACP_syn_III_C"/>
</dbReference>
<keyword evidence="10 13" id="KW-0511">Multifunctional enzyme</keyword>
<keyword evidence="9 13" id="KW-0275">Fatty acid biosynthesis</keyword>
<sequence>MHNAKVVGAGSYTPETVVTNRDLEKVVDTSDDWITRRTGIKERRIATGGMVTSELAARAARQALEQSGVDACDLDLVVVGTVTPDRQFPSCACVLQEKIGARKAASMDVSAGCSGFIYALSVANNAIRCGEAEHALVVGAEVLSGVTNWSDRGTCVLLGDGAGAVVLSRTEEDTGIKAVHLRSDGSFGHLLYSVDKDCELPSLDIVPGINEQRPFYLVMDGKPLFKKAVECLEEITRWTLDKAQVKVEELALMVPHQANIRIINALAQRLGLTEDKVYTTIDRYGNTSSASIPMALAEAASVGRLAPKDKLLMVTFGAGLTWGASLVEWSI</sequence>
<dbReference type="EMBL" id="AP028679">
    <property type="protein sequence ID" value="BEQ17046.1"/>
    <property type="molecule type" value="Genomic_DNA"/>
</dbReference>
<dbReference type="Pfam" id="PF08545">
    <property type="entry name" value="ACP_syn_III"/>
    <property type="match status" value="1"/>
</dbReference>
<keyword evidence="4 13" id="KW-0963">Cytoplasm</keyword>
<proteinExistence type="inferred from homology"/>
<dbReference type="FunFam" id="3.40.47.10:FF:000004">
    <property type="entry name" value="3-oxoacyl-[acyl-carrier-protein] synthase 3"/>
    <property type="match status" value="1"/>
</dbReference>
<feature type="domain" description="Beta-ketoacyl-[acyl-carrier-protein] synthase III C-terminal" evidence="14">
    <location>
        <begin position="240"/>
        <end position="329"/>
    </location>
</feature>
<evidence type="ECO:0000256" key="1">
    <source>
        <dbReference type="ARBA" id="ARBA00005194"/>
    </source>
</evidence>
<dbReference type="KEGG" id="dmp:FAK_41120"/>
<evidence type="ECO:0000256" key="7">
    <source>
        <dbReference type="ARBA" id="ARBA00022832"/>
    </source>
</evidence>
<dbReference type="Gene3D" id="3.40.47.10">
    <property type="match status" value="1"/>
</dbReference>
<comment type="catalytic activity">
    <reaction evidence="12">
        <text>malonyl-[ACP] + acetyl-CoA + H(+) = 3-oxobutanoyl-[ACP] + CO2 + CoA</text>
        <dbReference type="Rhea" id="RHEA:12080"/>
        <dbReference type="Rhea" id="RHEA-COMP:9623"/>
        <dbReference type="Rhea" id="RHEA-COMP:9625"/>
        <dbReference type="ChEBI" id="CHEBI:15378"/>
        <dbReference type="ChEBI" id="CHEBI:16526"/>
        <dbReference type="ChEBI" id="CHEBI:57287"/>
        <dbReference type="ChEBI" id="CHEBI:57288"/>
        <dbReference type="ChEBI" id="CHEBI:78449"/>
        <dbReference type="ChEBI" id="CHEBI:78450"/>
        <dbReference type="EC" id="2.3.1.180"/>
    </reaction>
    <physiologicalReaction direction="left-to-right" evidence="12">
        <dbReference type="Rhea" id="RHEA:12081"/>
    </physiologicalReaction>
</comment>
<feature type="active site" evidence="13">
    <location>
        <position position="113"/>
    </location>
</feature>
<dbReference type="NCBIfam" id="TIGR00747">
    <property type="entry name" value="fabH"/>
    <property type="match status" value="1"/>
</dbReference>
<keyword evidence="8 13" id="KW-0443">Lipid metabolism</keyword>
<dbReference type="PANTHER" id="PTHR34069">
    <property type="entry name" value="3-OXOACYL-[ACYL-CARRIER-PROTEIN] SYNTHASE 3"/>
    <property type="match status" value="1"/>
</dbReference>
<evidence type="ECO:0000256" key="11">
    <source>
        <dbReference type="ARBA" id="ARBA00023315"/>
    </source>
</evidence>
<keyword evidence="17" id="KW-1185">Reference proteome</keyword>
<evidence type="ECO:0000313" key="17">
    <source>
        <dbReference type="Proteomes" id="UP001366166"/>
    </source>
</evidence>
<dbReference type="Pfam" id="PF08541">
    <property type="entry name" value="ACP_syn_III_C"/>
    <property type="match status" value="1"/>
</dbReference>
<comment type="similarity">
    <text evidence="2 13">Belongs to the thiolase-like superfamily. FabH family.</text>
</comment>
<comment type="subcellular location">
    <subcellularLocation>
        <location evidence="13">Cytoplasm</location>
    </subcellularLocation>
</comment>
<evidence type="ECO:0000313" key="16">
    <source>
        <dbReference type="EMBL" id="BEQ17046.1"/>
    </source>
</evidence>
<feature type="active site" evidence="13">
    <location>
        <position position="256"/>
    </location>
</feature>
<dbReference type="AlphaFoldDB" id="A0AAU9F1H5"/>
<evidence type="ECO:0000259" key="14">
    <source>
        <dbReference type="Pfam" id="PF08541"/>
    </source>
</evidence>
<feature type="region of interest" description="ACP-binding" evidence="13">
    <location>
        <begin position="257"/>
        <end position="261"/>
    </location>
</feature>
<dbReference type="RefSeq" id="WP_338603740.1">
    <property type="nucleotide sequence ID" value="NZ_AP028679.1"/>
</dbReference>
<dbReference type="InterPro" id="IPR004655">
    <property type="entry name" value="FabH"/>
</dbReference>
<dbReference type="NCBIfam" id="NF006829">
    <property type="entry name" value="PRK09352.1"/>
    <property type="match status" value="1"/>
</dbReference>
<dbReference type="GO" id="GO:0006633">
    <property type="term" value="P:fatty acid biosynthetic process"/>
    <property type="evidence" value="ECO:0007669"/>
    <property type="project" value="UniProtKB-UniRule"/>
</dbReference>
<dbReference type="PANTHER" id="PTHR34069:SF2">
    <property type="entry name" value="BETA-KETOACYL-[ACYL-CARRIER-PROTEIN] SYNTHASE III"/>
    <property type="match status" value="1"/>
</dbReference>
<dbReference type="HAMAP" id="MF_01815">
    <property type="entry name" value="FabH"/>
    <property type="match status" value="1"/>
</dbReference>
<evidence type="ECO:0000256" key="5">
    <source>
        <dbReference type="ARBA" id="ARBA00022516"/>
    </source>
</evidence>
<evidence type="ECO:0000256" key="13">
    <source>
        <dbReference type="HAMAP-Rule" id="MF_01815"/>
    </source>
</evidence>
<comment type="subunit">
    <text evidence="13">Homodimer.</text>
</comment>
<evidence type="ECO:0000256" key="4">
    <source>
        <dbReference type="ARBA" id="ARBA00022490"/>
    </source>
</evidence>
<comment type="function">
    <text evidence="13">Catalyzes the condensation reaction of fatty acid synthesis by the addition to an acyl acceptor of two carbons from malonyl-ACP. Catalyzes the first condensation reaction which initiates fatty acid synthesis and may therefore play a role in governing the total rate of fatty acid production. Possesses both acetoacetyl-ACP synthase and acetyl transacylase activities. Its substrate specificity determines the biosynthesis of branched-chain and/or straight-chain of fatty acids.</text>
</comment>
<dbReference type="EC" id="2.3.1.180" evidence="3 13"/>
<gene>
    <name evidence="16" type="primary">fabH-2</name>
    <name evidence="13" type="synonym">fabH</name>
    <name evidence="16" type="ORF">FAK_41120</name>
</gene>
<accession>A0AAU9F1H5</accession>
<evidence type="ECO:0000256" key="10">
    <source>
        <dbReference type="ARBA" id="ARBA00023268"/>
    </source>
</evidence>
<evidence type="ECO:0000256" key="8">
    <source>
        <dbReference type="ARBA" id="ARBA00023098"/>
    </source>
</evidence>
<evidence type="ECO:0000256" key="2">
    <source>
        <dbReference type="ARBA" id="ARBA00008642"/>
    </source>
</evidence>
<evidence type="ECO:0000256" key="6">
    <source>
        <dbReference type="ARBA" id="ARBA00022679"/>
    </source>
</evidence>
<dbReference type="Proteomes" id="UP001366166">
    <property type="component" value="Chromosome"/>
</dbReference>
<feature type="domain" description="Beta-ketoacyl-[acyl-carrier-protein] synthase III N-terminal" evidence="15">
    <location>
        <begin position="107"/>
        <end position="185"/>
    </location>
</feature>
<dbReference type="GO" id="GO:0044550">
    <property type="term" value="P:secondary metabolite biosynthetic process"/>
    <property type="evidence" value="ECO:0007669"/>
    <property type="project" value="TreeGrafter"/>
</dbReference>
<evidence type="ECO:0000256" key="3">
    <source>
        <dbReference type="ARBA" id="ARBA00012333"/>
    </source>
</evidence>
<dbReference type="SUPFAM" id="SSF53901">
    <property type="entry name" value="Thiolase-like"/>
    <property type="match status" value="1"/>
</dbReference>
<dbReference type="GO" id="GO:0005737">
    <property type="term" value="C:cytoplasm"/>
    <property type="evidence" value="ECO:0007669"/>
    <property type="project" value="UniProtKB-SubCell"/>
</dbReference>
<comment type="pathway">
    <text evidence="1 13">Lipid metabolism; fatty acid biosynthesis.</text>
</comment>
<evidence type="ECO:0000256" key="9">
    <source>
        <dbReference type="ARBA" id="ARBA00023160"/>
    </source>
</evidence>
<feature type="active site" evidence="13">
    <location>
        <position position="286"/>
    </location>
</feature>
<keyword evidence="11 13" id="KW-0012">Acyltransferase</keyword>
<dbReference type="CDD" id="cd00830">
    <property type="entry name" value="KAS_III"/>
    <property type="match status" value="1"/>
</dbReference>
<name>A0AAU9F1H5_9BACT</name>
<keyword evidence="5 13" id="KW-0444">Lipid biosynthesis</keyword>
<evidence type="ECO:0000256" key="12">
    <source>
        <dbReference type="ARBA" id="ARBA00051096"/>
    </source>
</evidence>
<dbReference type="GO" id="GO:0033818">
    <property type="term" value="F:beta-ketoacyl-acyl-carrier-protein synthase III activity"/>
    <property type="evidence" value="ECO:0007669"/>
    <property type="project" value="UniProtKB-UniRule"/>
</dbReference>